<gene>
    <name evidence="1" type="ORF">MLD38_004075</name>
</gene>
<protein>
    <submittedName>
        <fullName evidence="1">Uncharacterized protein</fullName>
    </submittedName>
</protein>
<dbReference type="EMBL" id="CM042881">
    <property type="protein sequence ID" value="KAI4386114.1"/>
    <property type="molecule type" value="Genomic_DNA"/>
</dbReference>
<evidence type="ECO:0000313" key="2">
    <source>
        <dbReference type="Proteomes" id="UP001057402"/>
    </source>
</evidence>
<name>A0ACB9S4P7_9MYRT</name>
<proteinExistence type="predicted"/>
<sequence>MELGSVVQFLEGKTILVTGATGFLAKLLLENVLRVQPNLKKLFLLLRAADGKAASHSFHNEVIAKDLFRVLKEKNGSSFSSLISEKVTLIPGDIVQQDLGVDDPNLRERKC</sequence>
<keyword evidence="2" id="KW-1185">Reference proteome</keyword>
<dbReference type="Proteomes" id="UP001057402">
    <property type="component" value="Chromosome 2"/>
</dbReference>
<organism evidence="1 2">
    <name type="scientific">Melastoma candidum</name>
    <dbReference type="NCBI Taxonomy" id="119954"/>
    <lineage>
        <taxon>Eukaryota</taxon>
        <taxon>Viridiplantae</taxon>
        <taxon>Streptophyta</taxon>
        <taxon>Embryophyta</taxon>
        <taxon>Tracheophyta</taxon>
        <taxon>Spermatophyta</taxon>
        <taxon>Magnoliopsida</taxon>
        <taxon>eudicotyledons</taxon>
        <taxon>Gunneridae</taxon>
        <taxon>Pentapetalae</taxon>
        <taxon>rosids</taxon>
        <taxon>malvids</taxon>
        <taxon>Myrtales</taxon>
        <taxon>Melastomataceae</taxon>
        <taxon>Melastomatoideae</taxon>
        <taxon>Melastomateae</taxon>
        <taxon>Melastoma</taxon>
    </lineage>
</organism>
<comment type="caution">
    <text evidence="1">The sequence shown here is derived from an EMBL/GenBank/DDBJ whole genome shotgun (WGS) entry which is preliminary data.</text>
</comment>
<evidence type="ECO:0000313" key="1">
    <source>
        <dbReference type="EMBL" id="KAI4386114.1"/>
    </source>
</evidence>
<accession>A0ACB9S4P7</accession>
<reference evidence="2" key="1">
    <citation type="journal article" date="2023" name="Front. Plant Sci.">
        <title>Chromosomal-level genome assembly of Melastoma candidum provides insights into trichome evolution.</title>
        <authorList>
            <person name="Zhong Y."/>
            <person name="Wu W."/>
            <person name="Sun C."/>
            <person name="Zou P."/>
            <person name="Liu Y."/>
            <person name="Dai S."/>
            <person name="Zhou R."/>
        </authorList>
    </citation>
    <scope>NUCLEOTIDE SEQUENCE [LARGE SCALE GENOMIC DNA]</scope>
</reference>